<dbReference type="PANTHER" id="PTHR11252:SF0">
    <property type="entry name" value="POLYRIBONUCLEOTIDE NUCLEOTIDYLTRANSFERASE 1, MITOCHONDRIAL"/>
    <property type="match status" value="1"/>
</dbReference>
<dbReference type="GO" id="GO:0000175">
    <property type="term" value="F:3'-5'-RNA exonuclease activity"/>
    <property type="evidence" value="ECO:0007669"/>
    <property type="project" value="TreeGrafter"/>
</dbReference>
<dbReference type="Gene3D" id="1.10.10.400">
    <property type="entry name" value="Polyribonucleotide nucleotidyltransferase, RNA-binding domain"/>
    <property type="match status" value="1"/>
</dbReference>
<dbReference type="GO" id="GO:0005739">
    <property type="term" value="C:mitochondrion"/>
    <property type="evidence" value="ECO:0007669"/>
    <property type="project" value="TreeGrafter"/>
</dbReference>
<dbReference type="InterPro" id="IPR012162">
    <property type="entry name" value="PNPase"/>
</dbReference>
<dbReference type="SUPFAM" id="SSF54211">
    <property type="entry name" value="Ribosomal protein S5 domain 2-like"/>
    <property type="match status" value="1"/>
</dbReference>
<dbReference type="CTD" id="43710"/>
<dbReference type="InterPro" id="IPR012340">
    <property type="entry name" value="NA-bd_OB-fold"/>
</dbReference>
<dbReference type="InterPro" id="IPR003029">
    <property type="entry name" value="S1_domain"/>
</dbReference>
<comment type="similarity">
    <text evidence="1">Belongs to the polyribonucleotide nucleotidyltransferase family.</text>
</comment>
<dbReference type="SUPFAM" id="SSF50249">
    <property type="entry name" value="Nucleic acid-binding proteins"/>
    <property type="match status" value="1"/>
</dbReference>
<protein>
    <recommendedName>
        <fullName evidence="2">polyribonucleotide nucleotidyltransferase</fullName>
        <ecNumber evidence="2">2.7.7.8</ecNumber>
    </recommendedName>
</protein>
<dbReference type="EnsemblMetazoa" id="XM_022808692">
    <property type="protein sequence ID" value="XP_022664427"/>
    <property type="gene ID" value="LOC111251753"/>
</dbReference>
<dbReference type="SUPFAM" id="SSF55666">
    <property type="entry name" value="Ribonuclease PH domain 2-like"/>
    <property type="match status" value="1"/>
</dbReference>
<sequence length="484" mass="54450">MLEAGAKDVYMQDFMKAVKVGMKEVTQIVLPLKKFVERHGKPKRVIEEQCLPSEEMIETARSEVLERVTDIMMDWNHDKVSRDKAISVVRDEALQKLTSKFPEAQSNLLVDAINGIVKDAFRRLVLEKEERMDGRRLTDIRPIFCDVNLLQPLHGSALFQRGQTQVMCTVTFDSPDSALRMRDPVSQLLDGYKEKNFMLHYEFPSYATNEIKHSSQAGRRELGHGNLAERALVPVIPKDFPFTIRLTSEGIEDFLGEMDFKLAGTAKGITALQADIKIPGMPLKVVMETIVQGFLAKTHILKVMSEAMDKARDDPKDNWPVVEKFDVPVHKRSEFIGIGGRNLKRITAETGVTLIPLDNSSFDVFAPNQTALSEAKELMTSILMSTGKEPTLDFGGVYSARIVEIRESGVMVQLYPSMHPTLLPNSQLDQRKVSHPSVLGLEEGQEIQVKYYGRDPVSGAMRLSRKVLQVPPSSIMKNLIQKLE</sequence>
<dbReference type="InterPro" id="IPR036456">
    <property type="entry name" value="PNPase_PH_RNA-bd_sf"/>
</dbReference>
<name>A0A7M7MBM3_VARDE</name>
<evidence type="ECO:0000256" key="6">
    <source>
        <dbReference type="PROSITE-ProRule" id="PRU00117"/>
    </source>
</evidence>
<dbReference type="GO" id="GO:0004654">
    <property type="term" value="F:polyribonucleotide nucleotidyltransferase activity"/>
    <property type="evidence" value="ECO:0007669"/>
    <property type="project" value="UniProtKB-EC"/>
</dbReference>
<dbReference type="SUPFAM" id="SSF54791">
    <property type="entry name" value="Eukaryotic type KH-domain (KH-domain type I)"/>
    <property type="match status" value="1"/>
</dbReference>
<proteinExistence type="inferred from homology"/>
<keyword evidence="3" id="KW-0808">Transferase</keyword>
<dbReference type="GO" id="GO:0000965">
    <property type="term" value="P:mitochondrial RNA 3'-end processing"/>
    <property type="evidence" value="ECO:0007669"/>
    <property type="project" value="TreeGrafter"/>
</dbReference>
<evidence type="ECO:0000313" key="8">
    <source>
        <dbReference type="EnsemblMetazoa" id="XP_022664427"/>
    </source>
</evidence>
<dbReference type="InterPro" id="IPR036612">
    <property type="entry name" value="KH_dom_type_1_sf"/>
</dbReference>
<dbReference type="Pfam" id="PF01138">
    <property type="entry name" value="RNase_PH"/>
    <property type="match status" value="1"/>
</dbReference>
<evidence type="ECO:0000259" key="7">
    <source>
        <dbReference type="PROSITE" id="PS50126"/>
    </source>
</evidence>
<dbReference type="PROSITE" id="PS50126">
    <property type="entry name" value="S1"/>
    <property type="match status" value="1"/>
</dbReference>
<dbReference type="GO" id="GO:0005829">
    <property type="term" value="C:cytosol"/>
    <property type="evidence" value="ECO:0007669"/>
    <property type="project" value="TreeGrafter"/>
</dbReference>
<dbReference type="AlphaFoldDB" id="A0A7M7MBM3"/>
<evidence type="ECO:0000313" key="9">
    <source>
        <dbReference type="Proteomes" id="UP000594260"/>
    </source>
</evidence>
<dbReference type="Gene3D" id="3.30.1370.10">
    <property type="entry name" value="K Homology domain, type 1"/>
    <property type="match status" value="1"/>
</dbReference>
<dbReference type="PANTHER" id="PTHR11252">
    <property type="entry name" value="POLYRIBONUCLEOTIDE NUCLEOTIDYLTRANSFERASE"/>
    <property type="match status" value="1"/>
</dbReference>
<evidence type="ECO:0000256" key="5">
    <source>
        <dbReference type="ARBA" id="ARBA00022884"/>
    </source>
</evidence>
<evidence type="ECO:0000256" key="1">
    <source>
        <dbReference type="ARBA" id="ARBA00007404"/>
    </source>
</evidence>
<evidence type="ECO:0000256" key="3">
    <source>
        <dbReference type="ARBA" id="ARBA00022679"/>
    </source>
</evidence>
<dbReference type="EC" id="2.7.7.8" evidence="2"/>
<keyword evidence="9" id="KW-1185">Reference proteome</keyword>
<feature type="domain" description="S1 motif" evidence="7">
    <location>
        <begin position="395"/>
        <end position="466"/>
    </location>
</feature>
<evidence type="ECO:0000256" key="4">
    <source>
        <dbReference type="ARBA" id="ARBA00022695"/>
    </source>
</evidence>
<keyword evidence="4" id="KW-0548">Nucleotidyltransferase</keyword>
<dbReference type="PROSITE" id="PS50084">
    <property type="entry name" value="KH_TYPE_1"/>
    <property type="match status" value="1"/>
</dbReference>
<dbReference type="Gene3D" id="2.40.50.140">
    <property type="entry name" value="Nucleic acid-binding proteins"/>
    <property type="match status" value="1"/>
</dbReference>
<dbReference type="Gene3D" id="3.30.230.70">
    <property type="entry name" value="GHMP Kinase, N-terminal domain"/>
    <property type="match status" value="2"/>
</dbReference>
<dbReference type="GO" id="GO:0000958">
    <property type="term" value="P:mitochondrial mRNA catabolic process"/>
    <property type="evidence" value="ECO:0007669"/>
    <property type="project" value="TreeGrafter"/>
</dbReference>
<dbReference type="InterPro" id="IPR027408">
    <property type="entry name" value="PNPase/RNase_PH_dom_sf"/>
</dbReference>
<organism evidence="8 9">
    <name type="scientific">Varroa destructor</name>
    <name type="common">Honeybee mite</name>
    <dbReference type="NCBI Taxonomy" id="109461"/>
    <lineage>
        <taxon>Eukaryota</taxon>
        <taxon>Metazoa</taxon>
        <taxon>Ecdysozoa</taxon>
        <taxon>Arthropoda</taxon>
        <taxon>Chelicerata</taxon>
        <taxon>Arachnida</taxon>
        <taxon>Acari</taxon>
        <taxon>Parasitiformes</taxon>
        <taxon>Mesostigmata</taxon>
        <taxon>Gamasina</taxon>
        <taxon>Dermanyssoidea</taxon>
        <taxon>Varroidae</taxon>
        <taxon>Varroa</taxon>
    </lineage>
</organism>
<dbReference type="InterPro" id="IPR001247">
    <property type="entry name" value="ExoRNase_PH_dom1"/>
</dbReference>
<dbReference type="Proteomes" id="UP000594260">
    <property type="component" value="Unplaced"/>
</dbReference>
<keyword evidence="5 6" id="KW-0694">RNA-binding</keyword>
<dbReference type="FunFam" id="2.40.50.140:FF:000113">
    <property type="entry name" value="polyribonucleotide nucleotidyltransferase 1, mitochondrial"/>
    <property type="match status" value="1"/>
</dbReference>
<dbReference type="RefSeq" id="XP_022664427.1">
    <property type="nucleotide sequence ID" value="XM_022808692.1"/>
</dbReference>
<evidence type="ECO:0000256" key="2">
    <source>
        <dbReference type="ARBA" id="ARBA00012416"/>
    </source>
</evidence>
<dbReference type="FunFam" id="3.30.1370.10:FF:000001">
    <property type="entry name" value="Polyribonucleotide nucleotidyltransferase"/>
    <property type="match status" value="1"/>
</dbReference>
<reference evidence="8" key="1">
    <citation type="submission" date="2021-01" db="UniProtKB">
        <authorList>
            <consortium name="EnsemblMetazoa"/>
        </authorList>
    </citation>
    <scope>IDENTIFICATION</scope>
</reference>
<dbReference type="InterPro" id="IPR020568">
    <property type="entry name" value="Ribosomal_Su5_D2-typ_SF"/>
</dbReference>
<accession>A0A7M7MBM3</accession>
<dbReference type="GeneID" id="111251753"/>
<dbReference type="GO" id="GO:0003723">
    <property type="term" value="F:RNA binding"/>
    <property type="evidence" value="ECO:0007669"/>
    <property type="project" value="UniProtKB-UniRule"/>
</dbReference>
<dbReference type="SUPFAM" id="SSF46915">
    <property type="entry name" value="Polynucleotide phosphorylase/guanosine pentaphosphate synthase (PNPase/GPSI), domain 3"/>
    <property type="match status" value="1"/>
</dbReference>
<dbReference type="CDD" id="cd09033">
    <property type="entry name" value="KH-I_PNPT1"/>
    <property type="match status" value="1"/>
</dbReference>
<dbReference type="InterPro" id="IPR036345">
    <property type="entry name" value="ExoRNase_PH_dom2_sf"/>
</dbReference>